<organism evidence="2 3">
    <name type="scientific">Pleodorina starrii</name>
    <dbReference type="NCBI Taxonomy" id="330485"/>
    <lineage>
        <taxon>Eukaryota</taxon>
        <taxon>Viridiplantae</taxon>
        <taxon>Chlorophyta</taxon>
        <taxon>core chlorophytes</taxon>
        <taxon>Chlorophyceae</taxon>
        <taxon>CS clade</taxon>
        <taxon>Chlamydomonadales</taxon>
        <taxon>Volvocaceae</taxon>
        <taxon>Pleodorina</taxon>
    </lineage>
</organism>
<dbReference type="PANTHER" id="PTHR18901:SF38">
    <property type="entry name" value="PSEUDOURIDINE-5'-PHOSPHATASE"/>
    <property type="match status" value="1"/>
</dbReference>
<dbReference type="SUPFAM" id="SSF56784">
    <property type="entry name" value="HAD-like"/>
    <property type="match status" value="2"/>
</dbReference>
<evidence type="ECO:0000313" key="3">
    <source>
        <dbReference type="Proteomes" id="UP001165080"/>
    </source>
</evidence>
<comment type="caution">
    <text evidence="2">The sequence shown here is derived from an EMBL/GenBank/DDBJ whole genome shotgun (WGS) entry which is preliminary data.</text>
</comment>
<feature type="compositionally biased region" description="Basic and acidic residues" evidence="1">
    <location>
        <begin position="23"/>
        <end position="42"/>
    </location>
</feature>
<keyword evidence="3" id="KW-1185">Reference proteome</keyword>
<dbReference type="EMBL" id="BRXU01000063">
    <property type="protein sequence ID" value="GLC62296.1"/>
    <property type="molecule type" value="Genomic_DNA"/>
</dbReference>
<dbReference type="InterPro" id="IPR023214">
    <property type="entry name" value="HAD_sf"/>
</dbReference>
<sequence length="561" mass="58673">MPRAQVDGVGGPGQHGRAGAVHAVREDGAEAEEHGPCGEHRQRGPQGRPGRDVGAGVPAQQHPGHHEQRGQRQGQRQRVEQHQVTGGSGQAAAHGHPHPEQQGRGDPEDGHGALQDGGTVRHAVEGCFHARQLERMPSPGFPHAVLFDHDGTLVDTEPLWDRAKQNLAAEHGRLWTPEDSLATLGRPVAATIDRLQRVGVPLGPDELFRAVFEHSVRVLEDTELTFIDGIAELLEELSAAGIPAAIVTNASSAMGHHTAATAPEDLFQVVIGTDEYAQGVRPKPDPDAYLTAARRLGVDPHRCVVVEDSPAGAAAGVAAGIPTVVVPGELAVERGPGLLHLGSHRELTLELLRSLDPQSPSSPFHPWAVAKRAVAGRYGVGWSTEDDLATLGRTVPASARLMVERGAEGTVEAITAELGREVAASLTGEVPFLPGMRDLLAELERAGIPGAVVTNALTVVAEGTASGAPEVLRVVVSQEDVEHAKPHPEPYLLAARRLGVDPARCVAVEDSQTGAASAAAAGMPVVVVPGELPVEPAPGLVLVDAHTDVTLEFLRGLGPAV</sequence>
<dbReference type="PRINTS" id="PR00413">
    <property type="entry name" value="HADHALOGNASE"/>
</dbReference>
<feature type="compositionally biased region" description="Basic and acidic residues" evidence="1">
    <location>
        <begin position="97"/>
        <end position="111"/>
    </location>
</feature>
<dbReference type="NCBIfam" id="TIGR01509">
    <property type="entry name" value="HAD-SF-IA-v3"/>
    <property type="match status" value="2"/>
</dbReference>
<dbReference type="InterPro" id="IPR006439">
    <property type="entry name" value="HAD-SF_hydro_IA"/>
</dbReference>
<dbReference type="PANTHER" id="PTHR18901">
    <property type="entry name" value="2-DEOXYGLUCOSE-6-PHOSPHATE PHOSPHATASE 2"/>
    <property type="match status" value="1"/>
</dbReference>
<evidence type="ECO:0000256" key="1">
    <source>
        <dbReference type="SAM" id="MobiDB-lite"/>
    </source>
</evidence>
<dbReference type="Pfam" id="PF00702">
    <property type="entry name" value="Hydrolase"/>
    <property type="match status" value="2"/>
</dbReference>
<protein>
    <submittedName>
        <fullName evidence="2">Uncharacterized protein</fullName>
    </submittedName>
</protein>
<dbReference type="AlphaFoldDB" id="A0A9W6FB30"/>
<reference evidence="2 3" key="1">
    <citation type="journal article" date="2023" name="Commun. Biol.">
        <title>Reorganization of the ancestral sex-determining regions during the evolution of trioecy in Pleodorina starrii.</title>
        <authorList>
            <person name="Takahashi K."/>
            <person name="Suzuki S."/>
            <person name="Kawai-Toyooka H."/>
            <person name="Yamamoto K."/>
            <person name="Hamaji T."/>
            <person name="Ootsuki R."/>
            <person name="Yamaguchi H."/>
            <person name="Kawachi M."/>
            <person name="Higashiyama T."/>
            <person name="Nozaki H."/>
        </authorList>
    </citation>
    <scope>NUCLEOTIDE SEQUENCE [LARGE SCALE GENOMIC DNA]</scope>
    <source>
        <strain evidence="2 3">NIES-4479</strain>
    </source>
</reference>
<name>A0A9W6FB30_9CHLO</name>
<feature type="region of interest" description="Disordered" evidence="1">
    <location>
        <begin position="1"/>
        <end position="117"/>
    </location>
</feature>
<dbReference type="SFLD" id="SFLDG01129">
    <property type="entry name" value="C1.5:_HAD__Beta-PGM__Phosphata"/>
    <property type="match status" value="1"/>
</dbReference>
<accession>A0A9W6FB30</accession>
<dbReference type="Gene3D" id="1.10.150.240">
    <property type="entry name" value="Putative phosphatase, domain 2"/>
    <property type="match status" value="2"/>
</dbReference>
<dbReference type="Proteomes" id="UP001165080">
    <property type="component" value="Unassembled WGS sequence"/>
</dbReference>
<dbReference type="SFLD" id="SFLDS00003">
    <property type="entry name" value="Haloacid_Dehalogenase"/>
    <property type="match status" value="1"/>
</dbReference>
<gene>
    <name evidence="2" type="primary">PLESTB003270</name>
    <name evidence="2" type="ORF">PLESTB_001867700</name>
</gene>
<dbReference type="InterPro" id="IPR023198">
    <property type="entry name" value="PGP-like_dom2"/>
</dbReference>
<proteinExistence type="predicted"/>
<evidence type="ECO:0000313" key="2">
    <source>
        <dbReference type="EMBL" id="GLC62296.1"/>
    </source>
</evidence>
<dbReference type="InterPro" id="IPR036412">
    <property type="entry name" value="HAD-like_sf"/>
</dbReference>
<dbReference type="Gene3D" id="3.40.50.1000">
    <property type="entry name" value="HAD superfamily/HAD-like"/>
    <property type="match status" value="2"/>
</dbReference>
<dbReference type="CDD" id="cd07505">
    <property type="entry name" value="HAD_BPGM-like"/>
    <property type="match status" value="2"/>
</dbReference>